<evidence type="ECO:0000313" key="9">
    <source>
        <dbReference type="EMBL" id="APE95920.1"/>
    </source>
</evidence>
<dbReference type="Proteomes" id="UP000185608">
    <property type="component" value="Chromosome"/>
</dbReference>
<dbReference type="EMBL" id="CP016804">
    <property type="protein sequence ID" value="APE95920.1"/>
    <property type="molecule type" value="Genomic_DNA"/>
</dbReference>
<accession>A0A1D8S5F1</accession>
<evidence type="ECO:0000256" key="4">
    <source>
        <dbReference type="ARBA" id="ARBA00022722"/>
    </source>
</evidence>
<evidence type="ECO:0000256" key="3">
    <source>
        <dbReference type="ARBA" id="ARBA00022490"/>
    </source>
</evidence>
<feature type="site" description="Interaction with target DNA" evidence="7">
    <location>
        <position position="102"/>
    </location>
</feature>
<dbReference type="Proteomes" id="UP000186165">
    <property type="component" value="Chromosome"/>
</dbReference>
<dbReference type="KEGG" id="hhsr:HSR6_1477"/>
<protein>
    <recommendedName>
        <fullName evidence="7">Endonuclease V</fullName>
        <ecNumber evidence="7">3.1.21.7</ecNumber>
    </recommendedName>
    <alternativeName>
        <fullName evidence="7">Deoxyinosine 3'endonuclease</fullName>
    </alternativeName>
    <alternativeName>
        <fullName evidence="7">Deoxyribonuclease V</fullName>
        <shortName evidence="7">DNase V</shortName>
    </alternativeName>
</protein>
<dbReference type="GO" id="GO:0000287">
    <property type="term" value="F:magnesium ion binding"/>
    <property type="evidence" value="ECO:0007669"/>
    <property type="project" value="UniProtKB-UniRule"/>
</dbReference>
<keyword evidence="5 7" id="KW-0255">Endonuclease</keyword>
<evidence type="ECO:0000313" key="10">
    <source>
        <dbReference type="Proteomes" id="UP000185608"/>
    </source>
</evidence>
<reference evidence="8 10" key="1">
    <citation type="submission" date="2016-06" db="EMBL/GenBank/DDBJ databases">
        <title>Discovery of anaerobic lithoheterotrophic haloarchaeon capable of sulfur respiration by hydrogen and formate.</title>
        <authorList>
            <person name="Sorokin D.Y."/>
            <person name="Kublanov I.V."/>
            <person name="Roman P."/>
            <person name="Sinninghe Damste J.S."/>
            <person name="Golyshin P.N."/>
            <person name="Rojo D."/>
            <person name="Ciordia S."/>
            <person name="Mena Md.C."/>
            <person name="Ferrer M."/>
            <person name="Smedile F."/>
            <person name="Messina E."/>
            <person name="La Cono V."/>
            <person name="Yakimov M.M."/>
        </authorList>
    </citation>
    <scope>NUCLEOTIDE SEQUENCE [LARGE SCALE GENOMIC DNA]</scope>
    <source>
        <strain evidence="8 10">HTSR1</strain>
    </source>
</reference>
<dbReference type="GO" id="GO:0003727">
    <property type="term" value="F:single-stranded RNA binding"/>
    <property type="evidence" value="ECO:0007669"/>
    <property type="project" value="TreeGrafter"/>
</dbReference>
<dbReference type="EMBL" id="CP016070">
    <property type="protein sequence ID" value="AOW80581.1"/>
    <property type="molecule type" value="Genomic_DNA"/>
</dbReference>
<reference evidence="11" key="2">
    <citation type="submission" date="2016-08" db="EMBL/GenBank/DDBJ databases">
        <title>Discovery of first anaerobic lithoheterotrophic haloarchae widely represented in hypersaline habitats.</title>
        <authorList>
            <person name="Sorokin D.Y."/>
            <person name="Kublanov I.V."/>
            <person name="Roman P."/>
            <person name="Sinninghe Damste J.S."/>
            <person name="Golyshin P.N."/>
            <person name="Rojo D."/>
            <person name="Ciordia S."/>
            <person name="Mena Md.C."/>
            <person name="Ferrer M."/>
            <person name="Smedile F."/>
            <person name="Messina E."/>
            <person name="La Cono V."/>
            <person name="Yakimov M.M."/>
        </authorList>
    </citation>
    <scope>NUCLEOTIDE SEQUENCE [LARGE SCALE GENOMIC DNA]</scope>
    <source>
        <strain evidence="11">HSR6</strain>
    </source>
</reference>
<dbReference type="InterPro" id="IPR007581">
    <property type="entry name" value="Endonuclease-V"/>
</dbReference>
<evidence type="ECO:0000256" key="7">
    <source>
        <dbReference type="HAMAP-Rule" id="MF_00801"/>
    </source>
</evidence>
<dbReference type="EC" id="3.1.21.7" evidence="7"/>
<comment type="subcellular location">
    <subcellularLocation>
        <location evidence="2 7">Cytoplasm</location>
    </subcellularLocation>
</comment>
<dbReference type="AlphaFoldDB" id="A0A1D8S5F1"/>
<dbReference type="GO" id="GO:0005737">
    <property type="term" value="C:cytoplasm"/>
    <property type="evidence" value="ECO:0007669"/>
    <property type="project" value="UniProtKB-SubCell"/>
</dbReference>
<dbReference type="GO" id="GO:0016891">
    <property type="term" value="F:RNA endonuclease activity producing 5'-phosphomonoesters, hydrolytic mechanism"/>
    <property type="evidence" value="ECO:0007669"/>
    <property type="project" value="TreeGrafter"/>
</dbReference>
<keyword evidence="7" id="KW-0234">DNA repair</keyword>
<comment type="function">
    <text evidence="7">DNA repair enzyme involved in the repair of deaminated bases. Selectively cleaves double-stranded DNA at the second phosphodiester bond 3' to a deoxyinosine leaving behind the intact lesion on the nicked DNA.</text>
</comment>
<gene>
    <name evidence="7 8" type="primary">nfi</name>
    <name evidence="9" type="ORF">HSR6_1477</name>
    <name evidence="8" type="ORF">HTSR_1405</name>
</gene>
<evidence type="ECO:0000256" key="2">
    <source>
        <dbReference type="ARBA" id="ARBA00004496"/>
    </source>
</evidence>
<keyword evidence="11" id="KW-1185">Reference proteome</keyword>
<dbReference type="PATRIC" id="fig|1855411.3.peg.1406"/>
<dbReference type="GO" id="GO:0006281">
    <property type="term" value="P:DNA repair"/>
    <property type="evidence" value="ECO:0007669"/>
    <property type="project" value="UniProtKB-UniRule"/>
</dbReference>
<comment type="catalytic activity">
    <reaction evidence="1 7">
        <text>Endonucleolytic cleavage at apurinic or apyrimidinic sites to products with a 5'-phosphate.</text>
        <dbReference type="EC" id="3.1.21.7"/>
    </reaction>
</comment>
<accession>A0A1J1ADT5</accession>
<feature type="binding site" evidence="7">
    <location>
        <position position="68"/>
    </location>
    <ligand>
        <name>Mg(2+)</name>
        <dbReference type="ChEBI" id="CHEBI:18420"/>
    </ligand>
</feature>
<dbReference type="HAMAP" id="MF_00801">
    <property type="entry name" value="Endonuclease_5"/>
    <property type="match status" value="1"/>
</dbReference>
<dbReference type="GO" id="GO:0043737">
    <property type="term" value="F:deoxyribonuclease V activity"/>
    <property type="evidence" value="ECO:0007669"/>
    <property type="project" value="UniProtKB-UniRule"/>
</dbReference>
<evidence type="ECO:0000256" key="1">
    <source>
        <dbReference type="ARBA" id="ARBA00001835"/>
    </source>
</evidence>
<keyword evidence="7" id="KW-0460">Magnesium</keyword>
<sequence>MEPARAEYVPNPDASRDEMEAQQREIANVATFADAGCPAPAAVEIEEPLDLDQRRSLAGTGPIVAGVDQAFLDGVAVSAVVAIQGDSVVEVACGRTELSIPYIPGLLSFREGGPIIDALDSLTVDPDLLVFDGSGRIHYRQAGLATHLGVVYDRPAIGVAKNLLCGQPAESLAEPLPEGTRVPIYADESVTAEPGTILGYASQSRQFPNPERRHVNPIYVSPGHRVSAETAVSLVAAMGAGYKLPEPIRLADRAASDCKH</sequence>
<dbReference type="PANTHER" id="PTHR28511:SF1">
    <property type="entry name" value="ENDONUCLEASE V"/>
    <property type="match status" value="1"/>
</dbReference>
<comment type="similarity">
    <text evidence="7">Belongs to the endonuclease V family.</text>
</comment>
<evidence type="ECO:0000313" key="8">
    <source>
        <dbReference type="EMBL" id="AOW80581.1"/>
    </source>
</evidence>
<keyword evidence="3 7" id="KW-0963">Cytoplasm</keyword>
<keyword evidence="6 7" id="KW-0378">Hydrolase</keyword>
<evidence type="ECO:0000256" key="6">
    <source>
        <dbReference type="ARBA" id="ARBA00022801"/>
    </source>
</evidence>
<dbReference type="PANTHER" id="PTHR28511">
    <property type="entry name" value="ENDONUCLEASE V"/>
    <property type="match status" value="1"/>
</dbReference>
<organism evidence="8 10">
    <name type="scientific">Halodesulfurarchaeum formicicum</name>
    <dbReference type="NCBI Taxonomy" id="1873524"/>
    <lineage>
        <taxon>Archaea</taxon>
        <taxon>Methanobacteriati</taxon>
        <taxon>Methanobacteriota</taxon>
        <taxon>Stenosarchaea group</taxon>
        <taxon>Halobacteria</taxon>
        <taxon>Halobacteriales</taxon>
        <taxon>Halobacteriaceae</taxon>
        <taxon>Halodesulfurarchaeum</taxon>
    </lineage>
</organism>
<dbReference type="STRING" id="1873524.HSR6_1477"/>
<reference evidence="9" key="3">
    <citation type="journal article" date="2017" name="ISME J.">
        <title>Discovery of anaerobic lithoheterotrophic haloarchaea, ubiquitous in hypersaline habitats.</title>
        <authorList>
            <person name="Sorokin D.Y."/>
            <person name="Messina E."/>
            <person name="Smedile F."/>
            <person name="Roman P."/>
            <person name="Damste J.S.S."/>
            <person name="Ciordia S."/>
            <person name="Mena M.C."/>
            <person name="Ferrer M."/>
            <person name="Golyshin P.N."/>
            <person name="Kublanov I.V."/>
            <person name="Samarov N.I."/>
            <person name="Toshchakov S.V."/>
            <person name="La Cono V."/>
            <person name="Yakimov M.M."/>
        </authorList>
    </citation>
    <scope>NUCLEOTIDE SEQUENCE</scope>
    <source>
        <strain evidence="9">HSR6</strain>
    </source>
</reference>
<keyword evidence="7" id="KW-0479">Metal-binding</keyword>
<dbReference type="KEGG" id="halh:HTSR_1405"/>
<name>A0A1D8S5F1_9EURY</name>
<dbReference type="Pfam" id="PF04493">
    <property type="entry name" value="Endonuclease_5"/>
    <property type="match status" value="1"/>
</dbReference>
<dbReference type="GeneID" id="30418005"/>
<dbReference type="RefSeq" id="WP_070365263.1">
    <property type="nucleotide sequence ID" value="NZ_CP016070.1"/>
</dbReference>
<comment type="cofactor">
    <cofactor evidence="7">
        <name>Mg(2+)</name>
        <dbReference type="ChEBI" id="CHEBI:18420"/>
    </cofactor>
</comment>
<evidence type="ECO:0000313" key="11">
    <source>
        <dbReference type="Proteomes" id="UP000186165"/>
    </source>
</evidence>
<proteinExistence type="inferred from homology"/>
<dbReference type="OrthoDB" id="7885at2157"/>
<dbReference type="Gene3D" id="3.30.2170.10">
    <property type="entry name" value="archaeoglobus fulgidus dsm 4304 superfamily"/>
    <property type="match status" value="1"/>
</dbReference>
<keyword evidence="4 7" id="KW-0540">Nuclease</keyword>
<evidence type="ECO:0000256" key="5">
    <source>
        <dbReference type="ARBA" id="ARBA00022759"/>
    </source>
</evidence>
<keyword evidence="7" id="KW-0227">DNA damage</keyword>
<feature type="binding site" evidence="7">
    <location>
        <position position="132"/>
    </location>
    <ligand>
        <name>Mg(2+)</name>
        <dbReference type="ChEBI" id="CHEBI:18420"/>
    </ligand>
</feature>
<dbReference type="CDD" id="cd06559">
    <property type="entry name" value="Endonuclease_V"/>
    <property type="match status" value="1"/>
</dbReference>